<dbReference type="RefSeq" id="WP_183215607.1">
    <property type="nucleotide sequence ID" value="NZ_BMPW01000001.1"/>
</dbReference>
<dbReference type="PROSITE" id="PS51257">
    <property type="entry name" value="PROKAR_LIPOPROTEIN"/>
    <property type="match status" value="1"/>
</dbReference>
<organism evidence="1 2">
    <name type="scientific">Actinoplanes campanulatus</name>
    <dbReference type="NCBI Taxonomy" id="113559"/>
    <lineage>
        <taxon>Bacteria</taxon>
        <taxon>Bacillati</taxon>
        <taxon>Actinomycetota</taxon>
        <taxon>Actinomycetes</taxon>
        <taxon>Micromonosporales</taxon>
        <taxon>Micromonosporaceae</taxon>
        <taxon>Actinoplanes</taxon>
    </lineage>
</organism>
<sequence length="169" mass="17539">MTHTPKILMAGIALALVLTGCGGPDVDTPDAGTPDVDTAAEVVALQEVGFTEVLADGPSTAPGKVRPHAVRKLLRKNALHGEVVVETRDGGTRTIVVQRGEVTAVEGDRFTVKSSDGFEGSWTFGDPLRVVDRVKREKTERDAVTVGATVGVGGVRDGSATAARLIIVG</sequence>
<name>A0A7W5AAC4_9ACTN</name>
<evidence type="ECO:0000313" key="1">
    <source>
        <dbReference type="EMBL" id="MBB3092596.1"/>
    </source>
</evidence>
<gene>
    <name evidence="1" type="ORF">FHR83_000230</name>
</gene>
<dbReference type="AlphaFoldDB" id="A0A7W5AAC4"/>
<evidence type="ECO:0008006" key="3">
    <source>
        <dbReference type="Google" id="ProtNLM"/>
    </source>
</evidence>
<proteinExistence type="predicted"/>
<dbReference type="EMBL" id="JACHXF010000001">
    <property type="protein sequence ID" value="MBB3092596.1"/>
    <property type="molecule type" value="Genomic_DNA"/>
</dbReference>
<accession>A0A7W5AAC4</accession>
<keyword evidence="2" id="KW-1185">Reference proteome</keyword>
<evidence type="ECO:0000313" key="2">
    <source>
        <dbReference type="Proteomes" id="UP000590749"/>
    </source>
</evidence>
<dbReference type="Proteomes" id="UP000590749">
    <property type="component" value="Unassembled WGS sequence"/>
</dbReference>
<reference evidence="1 2" key="1">
    <citation type="submission" date="2020-08" db="EMBL/GenBank/DDBJ databases">
        <title>Genomic Encyclopedia of Type Strains, Phase III (KMG-III): the genomes of soil and plant-associated and newly described type strains.</title>
        <authorList>
            <person name="Whitman W."/>
        </authorList>
    </citation>
    <scope>NUCLEOTIDE SEQUENCE [LARGE SCALE GENOMIC DNA]</scope>
    <source>
        <strain evidence="1 2">CECT 3287</strain>
    </source>
</reference>
<protein>
    <recommendedName>
        <fullName evidence="3">DUF5666 domain-containing protein</fullName>
    </recommendedName>
</protein>
<comment type="caution">
    <text evidence="1">The sequence shown here is derived from an EMBL/GenBank/DDBJ whole genome shotgun (WGS) entry which is preliminary data.</text>
</comment>